<name>A0A382GZ23_9ZZZZ</name>
<gene>
    <name evidence="1" type="ORF">METZ01_LOCUS233162</name>
</gene>
<evidence type="ECO:0000313" key="1">
    <source>
        <dbReference type="EMBL" id="SVB80308.1"/>
    </source>
</evidence>
<protein>
    <submittedName>
        <fullName evidence="1">Uncharacterized protein</fullName>
    </submittedName>
</protein>
<proteinExistence type="predicted"/>
<accession>A0A382GZ23</accession>
<sequence>MNFLKLPTIFILTMLAICSLSSKKLLAAKNDVLSVSKVTQIPTIDGISDDSVWSQAPA</sequence>
<reference evidence="1" key="1">
    <citation type="submission" date="2018-05" db="EMBL/GenBank/DDBJ databases">
        <authorList>
            <person name="Lanie J.A."/>
            <person name="Ng W.-L."/>
            <person name="Kazmierczak K.M."/>
            <person name="Andrzejewski T.M."/>
            <person name="Davidsen T.M."/>
            <person name="Wayne K.J."/>
            <person name="Tettelin H."/>
            <person name="Glass J.I."/>
            <person name="Rusch D."/>
            <person name="Podicherti R."/>
            <person name="Tsui H.-C.T."/>
            <person name="Winkler M.E."/>
        </authorList>
    </citation>
    <scope>NUCLEOTIDE SEQUENCE</scope>
</reference>
<dbReference type="EMBL" id="UINC01058259">
    <property type="protein sequence ID" value="SVB80308.1"/>
    <property type="molecule type" value="Genomic_DNA"/>
</dbReference>
<dbReference type="AlphaFoldDB" id="A0A382GZ23"/>
<organism evidence="1">
    <name type="scientific">marine metagenome</name>
    <dbReference type="NCBI Taxonomy" id="408172"/>
    <lineage>
        <taxon>unclassified sequences</taxon>
        <taxon>metagenomes</taxon>
        <taxon>ecological metagenomes</taxon>
    </lineage>
</organism>
<feature type="non-terminal residue" evidence="1">
    <location>
        <position position="58"/>
    </location>
</feature>